<dbReference type="GO" id="GO:0006886">
    <property type="term" value="P:intracellular protein transport"/>
    <property type="evidence" value="ECO:0007669"/>
    <property type="project" value="UniProtKB-UniRule"/>
</dbReference>
<dbReference type="InterPro" id="IPR032914">
    <property type="entry name" value="Vam6/VPS39/TRAP1"/>
</dbReference>
<accession>A0A834MJL0</accession>
<evidence type="ECO:0000256" key="4">
    <source>
        <dbReference type="ARBA" id="ARBA00023228"/>
    </source>
</evidence>
<dbReference type="PANTHER" id="PTHR12894">
    <property type="entry name" value="CNH DOMAIN CONTAINING"/>
    <property type="match status" value="1"/>
</dbReference>
<dbReference type="InterPro" id="IPR036322">
    <property type="entry name" value="WD40_repeat_dom_sf"/>
</dbReference>
<gene>
    <name evidence="8" type="ORF">GWI33_021494</name>
</gene>
<keyword evidence="4" id="KW-0458">Lysosome</keyword>
<dbReference type="GO" id="GO:0005764">
    <property type="term" value="C:lysosome"/>
    <property type="evidence" value="ECO:0007669"/>
    <property type="project" value="UniProtKB-SubCell"/>
</dbReference>
<sequence length="844" mass="96583">MHEAYQVHPLIKLNYQIESVAAHDETLLVGTRQGHLIMYKLENSFKCELTLMRYNKSFSKKPIQQLAIIPNKNLLISLTDNLIQIHDINAINFTTLTQLPNTKGASLFALDIQKITSTTGESQQVVRLAVVVKRKIHLYYLKNNEFVSFDKDQKSKLLSLTDIPKTIVWCQNAICVGYRDEYALLTLDGKHNYLFPISSSKSAEPCIVQTSDSHFAVCRENQTVLINTSGKTEQNQTFKWSEVPSYLAYDEPYTLGVLTDCIEVCTLEPSRSIQSLTNMPKVRFLVQSMSGVLFAASLSQIWCVKALDIAKQRELLVNTKEFHLALKLTQVSNESEEEKQAKIHHIQTLLAYDLFAKKQFHESMKEFLKLKTDAYDVIRLFPDLLPQGQQDEFPETNTDLTDKELEESRLALIDYLTEMRYRLPNLKGPSNASGNLNEKPSKSTAQLLQIIDTTLLKCYLQTNDTLVASLIRLNNCHFAETEKILKKKGKHNELIILYQTKGQHRRALELLQTEKSVEKTVSYLQHLGTDNMGLILEFSDWVLSASPEEGLKIFTEDIPEVEKLPRPRILDTLLKSHPDLAITYLEHIIHTWNDVNPFFHNALIHQYMEKILKDGVAHSQHTKKKLLDFLQQSTHYTAENVIRNFPTDSLLEERALILGRLGKHEQTIALYVRALGDLEKAENYCATIYEKGEPGSQQVYLYLINIILKPDSYLISLPGVTLSPKTAQPDLELALTLMEKNASRINPTELLAILPDDIPVSRIHKFLLVGLQRVIQERRRVQLLKGLLYAEYLQCQELKLNLQQQRFLITDLNICPVCKKRFGNQSHLVRYSNGDVVHHSCHQA</sequence>
<dbReference type="Pfam" id="PF00780">
    <property type="entry name" value="CNH"/>
    <property type="match status" value="1"/>
</dbReference>
<comment type="similarity">
    <text evidence="5">Belongs to the VAM6/VPS39 family.</text>
</comment>
<dbReference type="EMBL" id="JAACXV010000068">
    <property type="protein sequence ID" value="KAF7284851.1"/>
    <property type="molecule type" value="Genomic_DNA"/>
</dbReference>
<dbReference type="GO" id="GO:0012505">
    <property type="term" value="C:endomembrane system"/>
    <property type="evidence" value="ECO:0007669"/>
    <property type="project" value="UniProtKB-SubCell"/>
</dbReference>
<dbReference type="PROSITE" id="PS50219">
    <property type="entry name" value="CNH"/>
    <property type="match status" value="1"/>
</dbReference>
<evidence type="ECO:0000256" key="1">
    <source>
        <dbReference type="ARBA" id="ARBA00004184"/>
    </source>
</evidence>
<name>A0A834MJL0_RHYFE</name>
<dbReference type="GO" id="GO:0034058">
    <property type="term" value="P:endosomal vesicle fusion"/>
    <property type="evidence" value="ECO:0007669"/>
    <property type="project" value="TreeGrafter"/>
</dbReference>
<dbReference type="InterPro" id="IPR001180">
    <property type="entry name" value="CNH_dom"/>
</dbReference>
<proteinExistence type="inferred from homology"/>
<evidence type="ECO:0000256" key="5">
    <source>
        <dbReference type="ARBA" id="ARBA00038201"/>
    </source>
</evidence>
<dbReference type="GO" id="GO:0006914">
    <property type="term" value="P:autophagy"/>
    <property type="evidence" value="ECO:0007669"/>
    <property type="project" value="TreeGrafter"/>
</dbReference>
<keyword evidence="9" id="KW-1185">Reference proteome</keyword>
<dbReference type="InterPro" id="IPR019453">
    <property type="entry name" value="VPS39/TGFA1_Znf"/>
</dbReference>
<dbReference type="Pfam" id="PF10366">
    <property type="entry name" value="Vps39_1"/>
    <property type="match status" value="1"/>
</dbReference>
<organism evidence="8 9">
    <name type="scientific">Rhynchophorus ferrugineus</name>
    <name type="common">Red palm weevil</name>
    <name type="synonym">Curculio ferrugineus</name>
    <dbReference type="NCBI Taxonomy" id="354439"/>
    <lineage>
        <taxon>Eukaryota</taxon>
        <taxon>Metazoa</taxon>
        <taxon>Ecdysozoa</taxon>
        <taxon>Arthropoda</taxon>
        <taxon>Hexapoda</taxon>
        <taxon>Insecta</taxon>
        <taxon>Pterygota</taxon>
        <taxon>Neoptera</taxon>
        <taxon>Endopterygota</taxon>
        <taxon>Coleoptera</taxon>
        <taxon>Polyphaga</taxon>
        <taxon>Cucujiformia</taxon>
        <taxon>Curculionidae</taxon>
        <taxon>Dryophthorinae</taxon>
        <taxon>Rhynchophorus</taxon>
    </lineage>
</organism>
<evidence type="ECO:0000313" key="9">
    <source>
        <dbReference type="Proteomes" id="UP000625711"/>
    </source>
</evidence>
<dbReference type="PROSITE" id="PS50236">
    <property type="entry name" value="CHCR"/>
    <property type="match status" value="1"/>
</dbReference>
<dbReference type="OrthoDB" id="5325112at2759"/>
<dbReference type="SMART" id="SM00036">
    <property type="entry name" value="CNH"/>
    <property type="match status" value="1"/>
</dbReference>
<evidence type="ECO:0000259" key="7">
    <source>
        <dbReference type="PROSITE" id="PS50219"/>
    </source>
</evidence>
<protein>
    <recommendedName>
        <fullName evidence="7">CNH domain-containing protein</fullName>
    </recommendedName>
</protein>
<evidence type="ECO:0000256" key="2">
    <source>
        <dbReference type="ARBA" id="ARBA00004371"/>
    </source>
</evidence>
<dbReference type="Pfam" id="PF10367">
    <property type="entry name" value="zf-Vps39_C"/>
    <property type="match status" value="1"/>
</dbReference>
<comment type="caution">
    <text evidence="8">The sequence shown here is derived from an EMBL/GenBank/DDBJ whole genome shotgun (WGS) entry which is preliminary data.</text>
</comment>
<dbReference type="GO" id="GO:0016020">
    <property type="term" value="C:membrane"/>
    <property type="evidence" value="ECO:0007669"/>
    <property type="project" value="TreeGrafter"/>
</dbReference>
<feature type="domain" description="CNH" evidence="7">
    <location>
        <begin position="14"/>
        <end position="292"/>
    </location>
</feature>
<evidence type="ECO:0000313" key="8">
    <source>
        <dbReference type="EMBL" id="KAF7284851.1"/>
    </source>
</evidence>
<comment type="subcellular location">
    <subcellularLocation>
        <location evidence="1">Endomembrane system</location>
        <topology evidence="1">Peripheral membrane protein</topology>
    </subcellularLocation>
    <subcellularLocation>
        <location evidence="2">Lysosome</location>
    </subcellularLocation>
</comment>
<dbReference type="InterPro" id="IPR019452">
    <property type="entry name" value="VPS39/TGF_beta_rcpt-assoc_1"/>
</dbReference>
<reference evidence="8" key="1">
    <citation type="submission" date="2020-08" db="EMBL/GenBank/DDBJ databases">
        <title>Genome sequencing and assembly of the red palm weevil Rhynchophorus ferrugineus.</title>
        <authorList>
            <person name="Dias G.B."/>
            <person name="Bergman C.M."/>
            <person name="Manee M."/>
        </authorList>
    </citation>
    <scope>NUCLEOTIDE SEQUENCE</scope>
    <source>
        <strain evidence="8">AA-2017</strain>
        <tissue evidence="8">Whole larva</tissue>
    </source>
</reference>
<dbReference type="Proteomes" id="UP000625711">
    <property type="component" value="Unassembled WGS sequence"/>
</dbReference>
<dbReference type="Pfam" id="PF23556">
    <property type="entry name" value="TPR_Vps41"/>
    <property type="match status" value="1"/>
</dbReference>
<keyword evidence="3" id="KW-0472">Membrane</keyword>
<evidence type="ECO:0000256" key="3">
    <source>
        <dbReference type="ARBA" id="ARBA00023136"/>
    </source>
</evidence>
<dbReference type="PANTHER" id="PTHR12894:SF49">
    <property type="entry name" value="VAM6_VPS39-LIKE PROTEIN"/>
    <property type="match status" value="1"/>
</dbReference>
<dbReference type="AlphaFoldDB" id="A0A834MJL0"/>
<dbReference type="SUPFAM" id="SSF50978">
    <property type="entry name" value="WD40 repeat-like"/>
    <property type="match status" value="1"/>
</dbReference>
<feature type="repeat" description="CHCR" evidence="6">
    <location>
        <begin position="557"/>
        <end position="712"/>
    </location>
</feature>
<dbReference type="InterPro" id="IPR000547">
    <property type="entry name" value="Clathrin_H-chain/VPS_repeat"/>
</dbReference>
<evidence type="ECO:0000256" key="6">
    <source>
        <dbReference type="PROSITE-ProRule" id="PRU01006"/>
    </source>
</evidence>